<dbReference type="AlphaFoldDB" id="A0A199UIT3"/>
<proteinExistence type="predicted"/>
<evidence type="ECO:0000256" key="1">
    <source>
        <dbReference type="SAM" id="MobiDB-lite"/>
    </source>
</evidence>
<evidence type="ECO:0000313" key="3">
    <source>
        <dbReference type="Proteomes" id="UP000092600"/>
    </source>
</evidence>
<protein>
    <submittedName>
        <fullName evidence="2">Uncharacterized protein</fullName>
    </submittedName>
</protein>
<accession>A0A199UIT3</accession>
<name>A0A199UIT3_ANACO</name>
<organism evidence="2 3">
    <name type="scientific">Ananas comosus</name>
    <name type="common">Pineapple</name>
    <name type="synonym">Ananas ananas</name>
    <dbReference type="NCBI Taxonomy" id="4615"/>
    <lineage>
        <taxon>Eukaryota</taxon>
        <taxon>Viridiplantae</taxon>
        <taxon>Streptophyta</taxon>
        <taxon>Embryophyta</taxon>
        <taxon>Tracheophyta</taxon>
        <taxon>Spermatophyta</taxon>
        <taxon>Magnoliopsida</taxon>
        <taxon>Liliopsida</taxon>
        <taxon>Poales</taxon>
        <taxon>Bromeliaceae</taxon>
        <taxon>Bromelioideae</taxon>
        <taxon>Ananas</taxon>
    </lineage>
</organism>
<feature type="compositionally biased region" description="Polar residues" evidence="1">
    <location>
        <begin position="46"/>
        <end position="55"/>
    </location>
</feature>
<gene>
    <name evidence="2" type="ORF">ACMD2_07886</name>
</gene>
<evidence type="ECO:0000313" key="2">
    <source>
        <dbReference type="EMBL" id="OAY64644.1"/>
    </source>
</evidence>
<sequence>MDSVYSGGLILKWLNHPAAKSSHKRHDNGSSPGRVPDRTNLPSPPARTNLQSPLASCSRCGHPSSSPLARRARDSHLELPPASNPRLVAALSLSVGADVDATITPKLTDFSLPLSPRDLTDFAGSLAPTRLPGYIVVIDGDKLKD</sequence>
<feature type="region of interest" description="Disordered" evidence="1">
    <location>
        <begin position="18"/>
        <end position="83"/>
    </location>
</feature>
<dbReference type="EMBL" id="LSRQ01007776">
    <property type="protein sequence ID" value="OAY64644.1"/>
    <property type="molecule type" value="Genomic_DNA"/>
</dbReference>
<comment type="caution">
    <text evidence="2">The sequence shown here is derived from an EMBL/GenBank/DDBJ whole genome shotgun (WGS) entry which is preliminary data.</text>
</comment>
<dbReference type="Proteomes" id="UP000092600">
    <property type="component" value="Unassembled WGS sequence"/>
</dbReference>
<reference evidence="2 3" key="1">
    <citation type="journal article" date="2016" name="DNA Res.">
        <title>The draft genome of MD-2 pineapple using hybrid error correction of long reads.</title>
        <authorList>
            <person name="Redwan R.M."/>
            <person name="Saidin A."/>
            <person name="Kumar S.V."/>
        </authorList>
    </citation>
    <scope>NUCLEOTIDE SEQUENCE [LARGE SCALE GENOMIC DNA]</scope>
    <source>
        <strain evidence="3">cv. MD2</strain>
        <tissue evidence="2">Leaf</tissue>
    </source>
</reference>